<keyword evidence="1" id="KW-0812">Transmembrane</keyword>
<proteinExistence type="predicted"/>
<keyword evidence="3" id="KW-1185">Reference proteome</keyword>
<reference evidence="2" key="1">
    <citation type="submission" date="2025-08" db="UniProtKB">
        <authorList>
            <consortium name="Ensembl"/>
        </authorList>
    </citation>
    <scope>IDENTIFICATION</scope>
</reference>
<dbReference type="Ensembl" id="ENSPTET00000026208.1">
    <property type="protein sequence ID" value="ENSPTEP00000017792.1"/>
    <property type="gene ID" value="ENSPTEG00000019301.1"/>
</dbReference>
<feature type="transmembrane region" description="Helical" evidence="1">
    <location>
        <begin position="148"/>
        <end position="170"/>
    </location>
</feature>
<sequence>MSTYIIAQRCCAFGSKLIMKCLGEWEDLEAFKSIRCGPILHSSSVFSDAAFVPGCLSPSCVPSVSFLCALLCAVVFSAWNTLSPPARIQATVKIPEHRLTLFQKGIFSICSSLFPDPRWTSSPCLVSYGMNVPVWCLTECHFQPRDTVVCLPLFLCWTVNGASLFLYFLVF</sequence>
<keyword evidence="1" id="KW-0472">Membrane</keyword>
<reference evidence="2" key="2">
    <citation type="submission" date="2025-09" db="UniProtKB">
        <authorList>
            <consortium name="Ensembl"/>
        </authorList>
    </citation>
    <scope>IDENTIFICATION</scope>
</reference>
<evidence type="ECO:0000313" key="3">
    <source>
        <dbReference type="Proteomes" id="UP000694416"/>
    </source>
</evidence>
<evidence type="ECO:0000313" key="2">
    <source>
        <dbReference type="Ensembl" id="ENSPTEP00000017792.1"/>
    </source>
</evidence>
<dbReference type="Proteomes" id="UP000694416">
    <property type="component" value="Unplaced"/>
</dbReference>
<accession>A0A8C9LP07</accession>
<keyword evidence="1" id="KW-1133">Transmembrane helix</keyword>
<evidence type="ECO:0000256" key="1">
    <source>
        <dbReference type="SAM" id="Phobius"/>
    </source>
</evidence>
<name>A0A8C9LP07_9PRIM</name>
<protein>
    <submittedName>
        <fullName evidence="2">Uncharacterized protein</fullName>
    </submittedName>
</protein>
<organism evidence="2 3">
    <name type="scientific">Piliocolobus tephrosceles</name>
    <name type="common">Ugandan red Colobus</name>
    <dbReference type="NCBI Taxonomy" id="591936"/>
    <lineage>
        <taxon>Eukaryota</taxon>
        <taxon>Metazoa</taxon>
        <taxon>Chordata</taxon>
        <taxon>Craniata</taxon>
        <taxon>Vertebrata</taxon>
        <taxon>Euteleostomi</taxon>
        <taxon>Mammalia</taxon>
        <taxon>Eutheria</taxon>
        <taxon>Euarchontoglires</taxon>
        <taxon>Primates</taxon>
        <taxon>Haplorrhini</taxon>
        <taxon>Catarrhini</taxon>
        <taxon>Cercopithecidae</taxon>
        <taxon>Colobinae</taxon>
        <taxon>Piliocolobus</taxon>
    </lineage>
</organism>
<dbReference type="AlphaFoldDB" id="A0A8C9LP07"/>